<evidence type="ECO:0000313" key="2">
    <source>
        <dbReference type="EMBL" id="EYF02405.1"/>
    </source>
</evidence>
<protein>
    <submittedName>
        <fullName evidence="2">Uncharacterized protein</fullName>
    </submittedName>
</protein>
<dbReference type="Proteomes" id="UP000019678">
    <property type="component" value="Unassembled WGS sequence"/>
</dbReference>
<name>A0A017T0L4_9BACT</name>
<comment type="caution">
    <text evidence="2">The sequence shown here is derived from an EMBL/GenBank/DDBJ whole genome shotgun (WGS) entry which is preliminary data.</text>
</comment>
<dbReference type="EMBL" id="ASRX01000061">
    <property type="protein sequence ID" value="EYF02405.1"/>
    <property type="molecule type" value="Genomic_DNA"/>
</dbReference>
<evidence type="ECO:0000256" key="1">
    <source>
        <dbReference type="SAM" id="MobiDB-lite"/>
    </source>
</evidence>
<proteinExistence type="predicted"/>
<reference evidence="2 3" key="1">
    <citation type="submission" date="2013-05" db="EMBL/GenBank/DDBJ databases">
        <title>Genome assembly of Chondromyces apiculatus DSM 436.</title>
        <authorList>
            <person name="Sharma G."/>
            <person name="Khatri I."/>
            <person name="Kaur C."/>
            <person name="Mayilraj S."/>
            <person name="Subramanian S."/>
        </authorList>
    </citation>
    <scope>NUCLEOTIDE SEQUENCE [LARGE SCALE GENOMIC DNA]</scope>
    <source>
        <strain evidence="2 3">DSM 436</strain>
    </source>
</reference>
<evidence type="ECO:0000313" key="3">
    <source>
        <dbReference type="Proteomes" id="UP000019678"/>
    </source>
</evidence>
<feature type="region of interest" description="Disordered" evidence="1">
    <location>
        <begin position="49"/>
        <end position="93"/>
    </location>
</feature>
<dbReference type="RefSeq" id="WP_231511789.1">
    <property type="nucleotide sequence ID" value="NZ_ASRX01000061.1"/>
</dbReference>
<sequence length="93" mass="10389">MPHPLLSDPWIAEQIESAVAPYAGRLPARELDWMREQLAEMLTHDEHASRLLRQAHPREVEQSGERLTPGATETARLSDDLADDLGPVRAKLG</sequence>
<accession>A0A017T0L4</accession>
<keyword evidence="3" id="KW-1185">Reference proteome</keyword>
<organism evidence="2 3">
    <name type="scientific">Chondromyces apiculatus DSM 436</name>
    <dbReference type="NCBI Taxonomy" id="1192034"/>
    <lineage>
        <taxon>Bacteria</taxon>
        <taxon>Pseudomonadati</taxon>
        <taxon>Myxococcota</taxon>
        <taxon>Polyangia</taxon>
        <taxon>Polyangiales</taxon>
        <taxon>Polyangiaceae</taxon>
        <taxon>Chondromyces</taxon>
    </lineage>
</organism>
<dbReference type="AlphaFoldDB" id="A0A017T0L4"/>
<gene>
    <name evidence="2" type="ORF">CAP_7176</name>
</gene>
<dbReference type="STRING" id="1192034.CAP_7176"/>